<dbReference type="GO" id="GO:0005524">
    <property type="term" value="F:ATP binding"/>
    <property type="evidence" value="ECO:0007669"/>
    <property type="project" value="InterPro"/>
</dbReference>
<dbReference type="Proteomes" id="UP000266673">
    <property type="component" value="Unassembled WGS sequence"/>
</dbReference>
<evidence type="ECO:0000313" key="3">
    <source>
        <dbReference type="Proteomes" id="UP000266673"/>
    </source>
</evidence>
<dbReference type="AlphaFoldDB" id="A0A397VZY6"/>
<dbReference type="InterPro" id="IPR011009">
    <property type="entry name" value="Kinase-like_dom_sf"/>
</dbReference>
<comment type="caution">
    <text evidence="2">The sequence shown here is derived from an EMBL/GenBank/DDBJ whole genome shotgun (WGS) entry which is preliminary data.</text>
</comment>
<dbReference type="PANTHER" id="PTHR44329">
    <property type="entry name" value="SERINE/THREONINE-PROTEIN KINASE TNNI3K-RELATED"/>
    <property type="match status" value="1"/>
</dbReference>
<accession>A0A397VZY6</accession>
<dbReference type="SUPFAM" id="SSF56112">
    <property type="entry name" value="Protein kinase-like (PK-like)"/>
    <property type="match status" value="1"/>
</dbReference>
<dbReference type="Gene3D" id="1.10.510.10">
    <property type="entry name" value="Transferase(Phosphotransferase) domain 1"/>
    <property type="match status" value="1"/>
</dbReference>
<dbReference type="InterPro" id="IPR051681">
    <property type="entry name" value="Ser/Thr_Kinases-Pseudokinases"/>
</dbReference>
<keyword evidence="3" id="KW-1185">Reference proteome</keyword>
<dbReference type="PRINTS" id="PR00109">
    <property type="entry name" value="TYRKINASE"/>
</dbReference>
<dbReference type="InterPro" id="IPR001245">
    <property type="entry name" value="Ser-Thr/Tyr_kinase_cat_dom"/>
</dbReference>
<evidence type="ECO:0000259" key="1">
    <source>
        <dbReference type="PROSITE" id="PS50011"/>
    </source>
</evidence>
<proteinExistence type="predicted"/>
<dbReference type="Pfam" id="PF07714">
    <property type="entry name" value="PK_Tyr_Ser-Thr"/>
    <property type="match status" value="1"/>
</dbReference>
<keyword evidence="2" id="KW-0418">Kinase</keyword>
<name>A0A397VZY6_9GLOM</name>
<protein>
    <submittedName>
        <fullName evidence="2">Kinase-like domain-containing protein</fullName>
    </submittedName>
</protein>
<dbReference type="OrthoDB" id="346907at2759"/>
<gene>
    <name evidence="2" type="ORF">C2G38_1611904</name>
</gene>
<dbReference type="EMBL" id="QKWP01000078">
    <property type="protein sequence ID" value="RIB28070.1"/>
    <property type="molecule type" value="Genomic_DNA"/>
</dbReference>
<reference evidence="2 3" key="1">
    <citation type="submission" date="2018-06" db="EMBL/GenBank/DDBJ databases">
        <title>Comparative genomics reveals the genomic features of Rhizophagus irregularis, R. cerebriforme, R. diaphanum and Gigaspora rosea, and their symbiotic lifestyle signature.</title>
        <authorList>
            <person name="Morin E."/>
            <person name="San Clemente H."/>
            <person name="Chen E.C.H."/>
            <person name="De La Providencia I."/>
            <person name="Hainaut M."/>
            <person name="Kuo A."/>
            <person name="Kohler A."/>
            <person name="Murat C."/>
            <person name="Tang N."/>
            <person name="Roy S."/>
            <person name="Loubradou J."/>
            <person name="Henrissat B."/>
            <person name="Grigoriev I.V."/>
            <person name="Corradi N."/>
            <person name="Roux C."/>
            <person name="Martin F.M."/>
        </authorList>
    </citation>
    <scope>NUCLEOTIDE SEQUENCE [LARGE SCALE GENOMIC DNA]</scope>
    <source>
        <strain evidence="2 3">DAOM 194757</strain>
    </source>
</reference>
<dbReference type="PROSITE" id="PS50011">
    <property type="entry name" value="PROTEIN_KINASE_DOM"/>
    <property type="match status" value="1"/>
</dbReference>
<organism evidence="2 3">
    <name type="scientific">Gigaspora rosea</name>
    <dbReference type="NCBI Taxonomy" id="44941"/>
    <lineage>
        <taxon>Eukaryota</taxon>
        <taxon>Fungi</taxon>
        <taxon>Fungi incertae sedis</taxon>
        <taxon>Mucoromycota</taxon>
        <taxon>Glomeromycotina</taxon>
        <taxon>Glomeromycetes</taxon>
        <taxon>Diversisporales</taxon>
        <taxon>Gigasporaceae</taxon>
        <taxon>Gigaspora</taxon>
    </lineage>
</organism>
<dbReference type="GO" id="GO:0004674">
    <property type="term" value="F:protein serine/threonine kinase activity"/>
    <property type="evidence" value="ECO:0007669"/>
    <property type="project" value="TreeGrafter"/>
</dbReference>
<evidence type="ECO:0000313" key="2">
    <source>
        <dbReference type="EMBL" id="RIB28070.1"/>
    </source>
</evidence>
<dbReference type="STRING" id="44941.A0A397VZY6"/>
<dbReference type="InterPro" id="IPR000719">
    <property type="entry name" value="Prot_kinase_dom"/>
</dbReference>
<feature type="domain" description="Protein kinase" evidence="1">
    <location>
        <begin position="1"/>
        <end position="169"/>
    </location>
</feature>
<sequence>MMKRKEGSYKISWKDLTKIATEITDGLKHLHDNKIIHRNLHPNNVLIDNGKALITDFGVSRQLDCDTTASSAIDMPVAYIDPQYLQYSSLSEKSDIYSLGVLFWELTSGIPPFKNSSTLTIMLEVLRNNREKPVANTPKEYIDLYKECWSPKPAQRPTLNYIKNELKRLSKKIPIKYIKNNIVYPYHLSNSNLGSGKHNGNSELIFLIF</sequence>
<keyword evidence="2" id="KW-0808">Transferase</keyword>